<evidence type="ECO:0008006" key="2">
    <source>
        <dbReference type="Google" id="ProtNLM"/>
    </source>
</evidence>
<name>A0A1Y1NHY7_PHOPY</name>
<protein>
    <recommendedName>
        <fullName evidence="2">Lipid-binding serum glycoprotein N-terminal domain-containing protein</fullName>
    </recommendedName>
</protein>
<proteinExistence type="predicted"/>
<reference evidence="1" key="1">
    <citation type="journal article" date="2016" name="Sci. Rep.">
        <title>Molecular characterization of firefly nuptial gifts: a multi-omics approach sheds light on postcopulatory sexual selection.</title>
        <authorList>
            <person name="Al-Wathiqui N."/>
            <person name="Fallon T.R."/>
            <person name="South A."/>
            <person name="Weng J.K."/>
            <person name="Lewis S.M."/>
        </authorList>
    </citation>
    <scope>NUCLEOTIDE SEQUENCE</scope>
</reference>
<dbReference type="OrthoDB" id="6747947at2759"/>
<dbReference type="EMBL" id="GEZM01002038">
    <property type="protein sequence ID" value="JAV97399.1"/>
    <property type="molecule type" value="Transcribed_RNA"/>
</dbReference>
<dbReference type="GeneID" id="116172716"/>
<accession>A0A1Y1NHY7</accession>
<organism evidence="1">
    <name type="scientific">Photinus pyralis</name>
    <name type="common">Common eastern firefly</name>
    <name type="synonym">Lampyris pyralis</name>
    <dbReference type="NCBI Taxonomy" id="7054"/>
    <lineage>
        <taxon>Eukaryota</taxon>
        <taxon>Metazoa</taxon>
        <taxon>Ecdysozoa</taxon>
        <taxon>Arthropoda</taxon>
        <taxon>Hexapoda</taxon>
        <taxon>Insecta</taxon>
        <taxon>Pterygota</taxon>
        <taxon>Neoptera</taxon>
        <taxon>Endopterygota</taxon>
        <taxon>Coleoptera</taxon>
        <taxon>Polyphaga</taxon>
        <taxon>Elateriformia</taxon>
        <taxon>Elateroidea</taxon>
        <taxon>Lampyridae</taxon>
        <taxon>Lampyrinae</taxon>
        <taxon>Photinus</taxon>
    </lineage>
</organism>
<dbReference type="KEGG" id="ppyr:116172716"/>
<dbReference type="AlphaFoldDB" id="A0A1Y1NHY7"/>
<dbReference type="RefSeq" id="XP_031345840.1">
    <property type="nucleotide sequence ID" value="XM_031489980.1"/>
</dbReference>
<evidence type="ECO:0000313" key="1">
    <source>
        <dbReference type="EMBL" id="JAV97399.1"/>
    </source>
</evidence>
<sequence>MPLVQPITMQSYLGIVTVAVFIFTLTGSNGLPGRGLDVQSVNRTINDFFRNLSDPRFISHDSHSHLGHSVELNNVTIGGISNVRASVIQLPKFLNRNALIVLNAPKLEINVTQYNLAGNTTYGNGSARFIIEDVKIEIKGVKRLFRNDISIKSVSLSVGHGQVDITGLYNDEEKSKAISQNMTRFLNNEFNTNKKVQAKVSERLKPLVEKLKNNIFGN</sequence>